<proteinExistence type="inferred from homology"/>
<protein>
    <submittedName>
        <fullName evidence="5">Restriction endonuclease subunit S</fullName>
    </submittedName>
</protein>
<dbReference type="Gene3D" id="3.90.220.20">
    <property type="entry name" value="DNA methylase specificity domains"/>
    <property type="match status" value="1"/>
</dbReference>
<evidence type="ECO:0000256" key="1">
    <source>
        <dbReference type="ARBA" id="ARBA00010923"/>
    </source>
</evidence>
<dbReference type="Pfam" id="PF01420">
    <property type="entry name" value="Methylase_S"/>
    <property type="match status" value="1"/>
</dbReference>
<evidence type="ECO:0000313" key="8">
    <source>
        <dbReference type="Proteomes" id="UP000242144"/>
    </source>
</evidence>
<organism evidence="5 8">
    <name type="scientific">Staphylococcus chromogenes</name>
    <name type="common">Staphylococcus hyicus subsp. chromogenes</name>
    <dbReference type="NCBI Taxonomy" id="46126"/>
    <lineage>
        <taxon>Bacteria</taxon>
        <taxon>Bacillati</taxon>
        <taxon>Bacillota</taxon>
        <taxon>Bacilli</taxon>
        <taxon>Bacillales</taxon>
        <taxon>Staphylococcaceae</taxon>
        <taxon>Staphylococcus</taxon>
    </lineage>
</organism>
<reference evidence="7 8" key="1">
    <citation type="journal article" date="2016" name="Front. Microbiol.">
        <title>Comprehensive Phylogenetic Analysis of Bovine Non-aureus Staphylococci Species Based on Whole-Genome Sequencing.</title>
        <authorList>
            <person name="Naushad S."/>
            <person name="Barkema H.W."/>
            <person name="Luby C."/>
            <person name="Condas L.A."/>
            <person name="Nobrega D.B."/>
            <person name="Carson D.A."/>
            <person name="De Buck J."/>
        </authorList>
    </citation>
    <scope>NUCLEOTIDE SEQUENCE [LARGE SCALE GENOMIC DNA]</scope>
    <source>
        <strain evidence="5 8">SNUC 105</strain>
        <strain evidence="6 7">SNUC 1363</strain>
    </source>
</reference>
<comment type="similarity">
    <text evidence="1">Belongs to the type-I restriction system S methylase family.</text>
</comment>
<sequence length="206" mass="23730">MYDVNVVNKKYEKGVCAIGTLVTYHNGSLLRRLEEVDKSEGHVFPVYDQYMFEYDKGEFDAITHEPKYLYLKANHNAKLVHTGDIVLNMMSGECVIVSERHEGSVLPYNYTHIEVDATRLDAAYFAYWFNASKSAKSQLHQILQGGSLVKKLTLQHLKQLDIDCPPIEKQRHIGAIAEKRKALKYLKAKRDYQMDIYLAHTLFGEE</sequence>
<keyword evidence="3" id="KW-0238">DNA-binding</keyword>
<dbReference type="InterPro" id="IPR044946">
    <property type="entry name" value="Restrct_endonuc_typeI_TRD_sf"/>
</dbReference>
<keyword evidence="2" id="KW-0680">Restriction system</keyword>
<evidence type="ECO:0000256" key="3">
    <source>
        <dbReference type="ARBA" id="ARBA00023125"/>
    </source>
</evidence>
<dbReference type="GO" id="GO:0009307">
    <property type="term" value="P:DNA restriction-modification system"/>
    <property type="evidence" value="ECO:0007669"/>
    <property type="project" value="UniProtKB-KW"/>
</dbReference>
<dbReference type="GO" id="GO:0004519">
    <property type="term" value="F:endonuclease activity"/>
    <property type="evidence" value="ECO:0007669"/>
    <property type="project" value="UniProtKB-KW"/>
</dbReference>
<evidence type="ECO:0000259" key="4">
    <source>
        <dbReference type="Pfam" id="PF01420"/>
    </source>
</evidence>
<keyword evidence="5" id="KW-0255">Endonuclease</keyword>
<evidence type="ECO:0000313" key="5">
    <source>
        <dbReference type="EMBL" id="PTG25514.1"/>
    </source>
</evidence>
<dbReference type="EMBL" id="PZCM01000020">
    <property type="protein sequence ID" value="PTG25514.1"/>
    <property type="molecule type" value="Genomic_DNA"/>
</dbReference>
<accession>A0AAX0ZDF2</accession>
<dbReference type="Proteomes" id="UP000242008">
    <property type="component" value="Unassembled WGS sequence"/>
</dbReference>
<name>A0AAX0ZDF2_STACR</name>
<dbReference type="CDD" id="cd16961">
    <property type="entry name" value="RMtype1_S_TRD-CR_like"/>
    <property type="match status" value="1"/>
</dbReference>
<evidence type="ECO:0000313" key="6">
    <source>
        <dbReference type="EMBL" id="PTG67508.1"/>
    </source>
</evidence>
<dbReference type="InterPro" id="IPR000055">
    <property type="entry name" value="Restrct_endonuc_typeI_TRD"/>
</dbReference>
<dbReference type="RefSeq" id="WP_051605004.1">
    <property type="nucleotide sequence ID" value="NZ_JAHCPV010000005.1"/>
</dbReference>
<comment type="caution">
    <text evidence="5">The sequence shown here is derived from an EMBL/GenBank/DDBJ whole genome shotgun (WGS) entry which is preliminary data.</text>
</comment>
<keyword evidence="5" id="KW-0378">Hydrolase</keyword>
<keyword evidence="5" id="KW-0540">Nuclease</keyword>
<evidence type="ECO:0000256" key="2">
    <source>
        <dbReference type="ARBA" id="ARBA00022747"/>
    </source>
</evidence>
<dbReference type="AlphaFoldDB" id="A0AAX0ZDF2"/>
<dbReference type="SUPFAM" id="SSF116734">
    <property type="entry name" value="DNA methylase specificity domain"/>
    <property type="match status" value="1"/>
</dbReference>
<dbReference type="EMBL" id="PZAO01000047">
    <property type="protein sequence ID" value="PTG67508.1"/>
    <property type="molecule type" value="Genomic_DNA"/>
</dbReference>
<dbReference type="Proteomes" id="UP000242144">
    <property type="component" value="Unassembled WGS sequence"/>
</dbReference>
<gene>
    <name evidence="5" type="ORF">BU638_10790</name>
    <name evidence="6" type="ORF">BU676_11765</name>
</gene>
<keyword evidence="7" id="KW-1185">Reference proteome</keyword>
<evidence type="ECO:0000313" key="7">
    <source>
        <dbReference type="Proteomes" id="UP000242008"/>
    </source>
</evidence>
<reference evidence="5" key="2">
    <citation type="submission" date="2018-03" db="EMBL/GenBank/DDBJ databases">
        <authorList>
            <person name="Naushad S."/>
        </authorList>
    </citation>
    <scope>NUCLEOTIDE SEQUENCE</scope>
    <source>
        <strain evidence="5">SNUC 105</strain>
        <strain evidence="6">SNUC 1363</strain>
    </source>
</reference>
<feature type="domain" description="Type I restriction modification DNA specificity" evidence="4">
    <location>
        <begin position="56"/>
        <end position="176"/>
    </location>
</feature>
<dbReference type="GO" id="GO:0003677">
    <property type="term" value="F:DNA binding"/>
    <property type="evidence" value="ECO:0007669"/>
    <property type="project" value="UniProtKB-KW"/>
</dbReference>